<dbReference type="EMBL" id="JAINUG010000474">
    <property type="protein sequence ID" value="KAJ8367469.1"/>
    <property type="molecule type" value="Genomic_DNA"/>
</dbReference>
<dbReference type="GO" id="GO:0051764">
    <property type="term" value="P:actin crosslink formation"/>
    <property type="evidence" value="ECO:0007669"/>
    <property type="project" value="TreeGrafter"/>
</dbReference>
<dbReference type="InterPro" id="IPR027267">
    <property type="entry name" value="AH/BAR_dom_sf"/>
</dbReference>
<dbReference type="GO" id="GO:0005654">
    <property type="term" value="C:nucleoplasm"/>
    <property type="evidence" value="ECO:0007669"/>
    <property type="project" value="TreeGrafter"/>
</dbReference>
<dbReference type="GO" id="GO:0030838">
    <property type="term" value="P:positive regulation of actin filament polymerization"/>
    <property type="evidence" value="ECO:0007669"/>
    <property type="project" value="TreeGrafter"/>
</dbReference>
<name>A0AAD7R7F3_9TELE</name>
<dbReference type="AlphaFoldDB" id="A0AAD7R7F3"/>
<reference evidence="1" key="1">
    <citation type="journal article" date="2023" name="Science">
        <title>Genome structures resolve the early diversification of teleost fishes.</title>
        <authorList>
            <person name="Parey E."/>
            <person name="Louis A."/>
            <person name="Montfort J."/>
            <person name="Bouchez O."/>
            <person name="Roques C."/>
            <person name="Iampietro C."/>
            <person name="Lluch J."/>
            <person name="Castinel A."/>
            <person name="Donnadieu C."/>
            <person name="Desvignes T."/>
            <person name="Floi Bucao C."/>
            <person name="Jouanno E."/>
            <person name="Wen M."/>
            <person name="Mejri S."/>
            <person name="Dirks R."/>
            <person name="Jansen H."/>
            <person name="Henkel C."/>
            <person name="Chen W.J."/>
            <person name="Zahm M."/>
            <person name="Cabau C."/>
            <person name="Klopp C."/>
            <person name="Thompson A.W."/>
            <person name="Robinson-Rechavi M."/>
            <person name="Braasch I."/>
            <person name="Lecointre G."/>
            <person name="Bobe J."/>
            <person name="Postlethwait J.H."/>
            <person name="Berthelot C."/>
            <person name="Roest Crollius H."/>
            <person name="Guiguen Y."/>
        </authorList>
    </citation>
    <scope>NUCLEOTIDE SEQUENCE</scope>
    <source>
        <strain evidence="1">NC1722</strain>
    </source>
</reference>
<proteinExistence type="predicted"/>
<dbReference type="InterPro" id="IPR027681">
    <property type="entry name" value="IRSp53/IRTKS/Pinkbar"/>
</dbReference>
<comment type="caution">
    <text evidence="1">The sequence shown here is derived from an EMBL/GenBank/DDBJ whole genome shotgun (WGS) entry which is preliminary data.</text>
</comment>
<gene>
    <name evidence="1" type="ORF">AAFF_G00317450</name>
</gene>
<dbReference type="SUPFAM" id="SSF103657">
    <property type="entry name" value="BAR/IMD domain-like"/>
    <property type="match status" value="1"/>
</dbReference>
<dbReference type="Proteomes" id="UP001221898">
    <property type="component" value="Unassembled WGS sequence"/>
</dbReference>
<organism evidence="1 2">
    <name type="scientific">Aldrovandia affinis</name>
    <dbReference type="NCBI Taxonomy" id="143900"/>
    <lineage>
        <taxon>Eukaryota</taxon>
        <taxon>Metazoa</taxon>
        <taxon>Chordata</taxon>
        <taxon>Craniata</taxon>
        <taxon>Vertebrata</taxon>
        <taxon>Euteleostomi</taxon>
        <taxon>Actinopterygii</taxon>
        <taxon>Neopterygii</taxon>
        <taxon>Teleostei</taxon>
        <taxon>Notacanthiformes</taxon>
        <taxon>Halosauridae</taxon>
        <taxon>Aldrovandia</taxon>
    </lineage>
</organism>
<keyword evidence="2" id="KW-1185">Reference proteome</keyword>
<evidence type="ECO:0000313" key="1">
    <source>
        <dbReference type="EMBL" id="KAJ8367469.1"/>
    </source>
</evidence>
<dbReference type="GO" id="GO:0051017">
    <property type="term" value="P:actin filament bundle assembly"/>
    <property type="evidence" value="ECO:0007669"/>
    <property type="project" value="TreeGrafter"/>
</dbReference>
<dbReference type="PANTHER" id="PTHR14206:SF3">
    <property type="entry name" value="BRAIN-SPECIFIC ANGIOGENESIS INHIBITOR 1-ASSOCIATED PROTEIN 2"/>
    <property type="match status" value="1"/>
</dbReference>
<dbReference type="PANTHER" id="PTHR14206">
    <property type="entry name" value="BRAIN-SPECIFIC ANGIOGENESIS INHIBITOR 1-ASSOCIATED PROTEIN 2"/>
    <property type="match status" value="1"/>
</dbReference>
<sequence>MVLTAHSTMSRTDEVHRITENVYKSIMEQFNPCLRNFLSMGKTTKRPCRVSPSQRRATSALWCGWGAGQRESRLERSR</sequence>
<protein>
    <submittedName>
        <fullName evidence="1">Uncharacterized protein</fullName>
    </submittedName>
</protein>
<dbReference type="Gene3D" id="1.20.1270.60">
    <property type="entry name" value="Arfaptin homology (AH) domain/BAR domain"/>
    <property type="match status" value="1"/>
</dbReference>
<accession>A0AAD7R7F3</accession>
<dbReference type="GO" id="GO:0005829">
    <property type="term" value="C:cytosol"/>
    <property type="evidence" value="ECO:0007669"/>
    <property type="project" value="TreeGrafter"/>
</dbReference>
<evidence type="ECO:0000313" key="2">
    <source>
        <dbReference type="Proteomes" id="UP001221898"/>
    </source>
</evidence>